<feature type="chain" id="PRO_5018630801" evidence="2">
    <location>
        <begin position="22"/>
        <end position="319"/>
    </location>
</feature>
<feature type="repeat" description="WD" evidence="1">
    <location>
        <begin position="149"/>
        <end position="190"/>
    </location>
</feature>
<dbReference type="Proteomes" id="UP000282060">
    <property type="component" value="Unassembled WGS sequence"/>
</dbReference>
<evidence type="ECO:0000313" key="3">
    <source>
        <dbReference type="EMBL" id="RTR34912.1"/>
    </source>
</evidence>
<dbReference type="Pfam" id="PF00400">
    <property type="entry name" value="WD40"/>
    <property type="match status" value="1"/>
</dbReference>
<dbReference type="Gene3D" id="2.130.10.10">
    <property type="entry name" value="YVTN repeat-like/Quinoprotein amine dehydrogenase"/>
    <property type="match status" value="2"/>
</dbReference>
<accession>A0A3S0KUX4</accession>
<organism evidence="3 4">
    <name type="scientific">Shewanella atlantica</name>
    <dbReference type="NCBI Taxonomy" id="271099"/>
    <lineage>
        <taxon>Bacteria</taxon>
        <taxon>Pseudomonadati</taxon>
        <taxon>Pseudomonadota</taxon>
        <taxon>Gammaproteobacteria</taxon>
        <taxon>Alteromonadales</taxon>
        <taxon>Shewanellaceae</taxon>
        <taxon>Shewanella</taxon>
    </lineage>
</organism>
<protein>
    <submittedName>
        <fullName evidence="3">Uncharacterized protein</fullName>
    </submittedName>
</protein>
<dbReference type="SMART" id="SM00320">
    <property type="entry name" value="WD40"/>
    <property type="match status" value="4"/>
</dbReference>
<dbReference type="InterPro" id="IPR051959">
    <property type="entry name" value="PAK1-Kinase_Regulator"/>
</dbReference>
<reference evidence="3 4" key="1">
    <citation type="submission" date="2018-12" db="EMBL/GenBank/DDBJ databases">
        <authorList>
            <person name="Yu L."/>
        </authorList>
    </citation>
    <scope>NUCLEOTIDE SEQUENCE [LARGE SCALE GENOMIC DNA]</scope>
    <source>
        <strain evidence="3 4">HAW-EB5</strain>
    </source>
</reference>
<feature type="signal peptide" evidence="2">
    <location>
        <begin position="1"/>
        <end position="21"/>
    </location>
</feature>
<dbReference type="PANTHER" id="PTHR44675:SF1">
    <property type="entry name" value="P21-ACTIVATED PROTEIN KINASE-INTERACTING PROTEIN 1"/>
    <property type="match status" value="1"/>
</dbReference>
<evidence type="ECO:0000256" key="2">
    <source>
        <dbReference type="SAM" id="SignalP"/>
    </source>
</evidence>
<dbReference type="RefSeq" id="WP_126504515.1">
    <property type="nucleotide sequence ID" value="NZ_RXNV01000001.1"/>
</dbReference>
<dbReference type="EMBL" id="RXNV01000001">
    <property type="protein sequence ID" value="RTR34912.1"/>
    <property type="molecule type" value="Genomic_DNA"/>
</dbReference>
<dbReference type="PROSITE" id="PS50082">
    <property type="entry name" value="WD_REPEATS_2"/>
    <property type="match status" value="1"/>
</dbReference>
<dbReference type="SUPFAM" id="SSF50998">
    <property type="entry name" value="Quinoprotein alcohol dehydrogenase-like"/>
    <property type="match status" value="1"/>
</dbReference>
<evidence type="ECO:0000256" key="1">
    <source>
        <dbReference type="PROSITE-ProRule" id="PRU00221"/>
    </source>
</evidence>
<dbReference type="PROSITE" id="PS51257">
    <property type="entry name" value="PROKAR_LIPOPROTEIN"/>
    <property type="match status" value="1"/>
</dbReference>
<dbReference type="PROSITE" id="PS50294">
    <property type="entry name" value="WD_REPEATS_REGION"/>
    <property type="match status" value="1"/>
</dbReference>
<dbReference type="OrthoDB" id="6192037at2"/>
<keyword evidence="4" id="KW-1185">Reference proteome</keyword>
<dbReference type="PANTHER" id="PTHR44675">
    <property type="entry name" value="PAK1 INTERACTING PROTEIN 1"/>
    <property type="match status" value="1"/>
</dbReference>
<comment type="caution">
    <text evidence="3">The sequence shown here is derived from an EMBL/GenBank/DDBJ whole genome shotgun (WGS) entry which is preliminary data.</text>
</comment>
<proteinExistence type="predicted"/>
<evidence type="ECO:0000313" key="4">
    <source>
        <dbReference type="Proteomes" id="UP000282060"/>
    </source>
</evidence>
<gene>
    <name evidence="3" type="ORF">EKG39_04435</name>
</gene>
<keyword evidence="1" id="KW-0853">WD repeat</keyword>
<name>A0A3S0KUX4_9GAMM</name>
<dbReference type="InterPro" id="IPR001680">
    <property type="entry name" value="WD40_rpt"/>
</dbReference>
<sequence length="319" mass="34680">MKKIFTLVFCTLLITACQPKAIQTHQLITEPSYDASLSEQGDLALVSTANSGLQLWDLKTNQQKFTWIHGEANNSAVDTSISPNQAFAASMSRSSVALWKITDGSSLGWWSLPSSGQSVAVANNGALLIGLNDGSVMSLRPNGGSLIKFLGHTEKVNSVSLSADGRLALTSSNDQHAILWNAITGQPIHDWQLDNRIISVALNRSGSLSFIGDSTNIAKIIDNKRGESISQLKILRRKMNFSTARFSNNDTMLITGTPAREVILWNVETGQKIANWQVQRTKRAQIKGAVVYSVANKDPNQIISISSNGLVETWPVPIH</sequence>
<keyword evidence="2" id="KW-0732">Signal</keyword>
<dbReference type="InterPro" id="IPR015943">
    <property type="entry name" value="WD40/YVTN_repeat-like_dom_sf"/>
</dbReference>
<dbReference type="AlphaFoldDB" id="A0A3S0KUX4"/>
<dbReference type="InterPro" id="IPR011047">
    <property type="entry name" value="Quinoprotein_ADH-like_sf"/>
</dbReference>